<accession>A0ABR3PN49</accession>
<feature type="compositionally biased region" description="Polar residues" evidence="1">
    <location>
        <begin position="332"/>
        <end position="355"/>
    </location>
</feature>
<organism evidence="2 3">
    <name type="scientific">Neodothiora populina</name>
    <dbReference type="NCBI Taxonomy" id="2781224"/>
    <lineage>
        <taxon>Eukaryota</taxon>
        <taxon>Fungi</taxon>
        <taxon>Dikarya</taxon>
        <taxon>Ascomycota</taxon>
        <taxon>Pezizomycotina</taxon>
        <taxon>Dothideomycetes</taxon>
        <taxon>Dothideomycetidae</taxon>
        <taxon>Dothideales</taxon>
        <taxon>Dothioraceae</taxon>
        <taxon>Neodothiora</taxon>
    </lineage>
</organism>
<dbReference type="EMBL" id="JBFMKM010000003">
    <property type="protein sequence ID" value="KAL1310883.1"/>
    <property type="molecule type" value="Genomic_DNA"/>
</dbReference>
<keyword evidence="3" id="KW-1185">Reference proteome</keyword>
<protein>
    <submittedName>
        <fullName evidence="2">Uncharacterized protein</fullName>
    </submittedName>
</protein>
<feature type="region of interest" description="Disordered" evidence="1">
    <location>
        <begin position="320"/>
        <end position="370"/>
    </location>
</feature>
<dbReference type="GeneID" id="95974817"/>
<feature type="region of interest" description="Disordered" evidence="1">
    <location>
        <begin position="55"/>
        <end position="82"/>
    </location>
</feature>
<evidence type="ECO:0000313" key="2">
    <source>
        <dbReference type="EMBL" id="KAL1310883.1"/>
    </source>
</evidence>
<evidence type="ECO:0000313" key="3">
    <source>
        <dbReference type="Proteomes" id="UP001562354"/>
    </source>
</evidence>
<name>A0ABR3PN49_9PEZI</name>
<dbReference type="Proteomes" id="UP001562354">
    <property type="component" value="Unassembled WGS sequence"/>
</dbReference>
<gene>
    <name evidence="2" type="ORF">AAFC00_001114</name>
</gene>
<reference evidence="2 3" key="1">
    <citation type="submission" date="2024-07" db="EMBL/GenBank/DDBJ databases">
        <title>Draft sequence of the Neodothiora populina.</title>
        <authorList>
            <person name="Drown D.D."/>
            <person name="Schuette U.S."/>
            <person name="Buechlein A.B."/>
            <person name="Rusch D.R."/>
            <person name="Winton L.W."/>
            <person name="Adams G.A."/>
        </authorList>
    </citation>
    <scope>NUCLEOTIDE SEQUENCE [LARGE SCALE GENOMIC DNA]</scope>
    <source>
        <strain evidence="2 3">CPC 39397</strain>
    </source>
</reference>
<sequence length="490" mass="54787">MDPHNRTASESSDSSSYMDYSYQLILEHILTYPASYEIPLRTMYTINSASCAPAMPMQSPRNGAASPSPSPSPTASSFPRDSATQRLTSDLMAQMASLPTQPTSLPPTFITTFLRKCFSADLRYVDFPQALAGLDYLKDLETRRRREVAAALERLDIRRETLGTAEDDLSRRFPGVLEWFKSVEEKERKIEALYTQLYIGLRRWVLINELSLEPFNKHNCVAMLNTLYPPIISSQPTSKLTATILQKQREAFFKYIQGVEKNGPEILDRLMQQGKRATDENGWPAVRQTLDMYLTAVNHVLTEASNIIDMDESAQILETTSKRKGRKVDSGISFTASDRRPSSGSVKSTASTEQAPETLLKEKRSTPHLRGSTLEKIARELRHIGRGRTEVEEMIKPPTPTTSEFSSERPKGLRRIRSLGNLGNLRSANNSSTSIALPTPSDTPAFDVDEMKRARLVYEANAAKTKSIVTTTAVAADNISQHRHSDSLHI</sequence>
<comment type="caution">
    <text evidence="2">The sequence shown here is derived from an EMBL/GenBank/DDBJ whole genome shotgun (WGS) entry which is preliminary data.</text>
</comment>
<proteinExistence type="predicted"/>
<evidence type="ECO:0000256" key="1">
    <source>
        <dbReference type="SAM" id="MobiDB-lite"/>
    </source>
</evidence>
<feature type="compositionally biased region" description="Low complexity" evidence="1">
    <location>
        <begin position="59"/>
        <end position="79"/>
    </location>
</feature>
<dbReference type="RefSeq" id="XP_069203732.1">
    <property type="nucleotide sequence ID" value="XM_069340260.1"/>
</dbReference>